<proteinExistence type="predicted"/>
<sequence>MNINFTSIRYGFFYLLLLFILGGCHRSRPSTSNPDNLSSRYKATTDDSTLAGDKSPFLMPYNRIIDAAGQSVSFGDGSVENHSLDATLLPDKKTLVVEDRFGLAFFDIKTRQLISRWDYTKSSTLKGSMSSFSGIKAVVYHDSTYIFWGAGGRGKPNSYVVQAVWDGSRARLVQTFPFEPVAPATIALPNEVVVKEEAGELYLYAVLNGNNQLVKVRVADKHLIWTAPTGVAPFGLTLIGTKAYVTNWAGPVPNAADGLETAGVPWGSAYIDPKTGAMARGTVSVIDIQQGKPERELPVGLHPNAIISSPDQRLLYVANGNSDYISVLDVQAQQVTDSIFVGLFNRGNGYIGSTPNALAINPQGTTLYVANGMDNAICVVELGSKGSTINTGSHVIKGYIPTQAYPSGIVLHNSELYVTNLEAVGARIANPVDQGGQGKNPSQGTLKAYNSHKQLASISFIPVPNESELAAFTEKVKKQSLQFRLALTELIPRPNMVPKPVPERIGEPSVFKHVLYIIKENRTYDQVLGDMPQGNGMPSLCIFGDSITPNQHRIAQDYLLLDNYHVSGKSSAEGHHWASAAIVTDYTEKSVRAWFRSYPHVLYDAMVYDKKGLIWNNALDHGKTVRMYGEACSCTFDNKQYNWKKLYQLQQESKPFSFTNTTTISRVRPLLSMNFPGCDDETVSDQMRADAFIKELNETAVNPNADLPNLMVMSLPNDHTAGMNPNFPIPSAMVADNDLAVGRIVDAITHSRFAASTVIFITEDDSQAGWDHVSAYRTTGFIISPYSRLQKTIHTNYNQTCIVRTMEQILGLPPMNVIDATALPMFDCFTSTPDLSFAYKALPNRVDLTEMNVAPTGLKGASLRFTNQSIRYGFHQIDRGHDDLLNRILWFTTKGKKRYPVELAGAEEDDDDDDK</sequence>
<evidence type="ECO:0000313" key="3">
    <source>
        <dbReference type="Proteomes" id="UP001597512"/>
    </source>
</evidence>
<dbReference type="PANTHER" id="PTHR47197">
    <property type="entry name" value="PROTEIN NIRF"/>
    <property type="match status" value="1"/>
</dbReference>
<accession>A0ABW6AR35</accession>
<dbReference type="InterPro" id="IPR007312">
    <property type="entry name" value="Phosphoesterase"/>
</dbReference>
<gene>
    <name evidence="2" type="ORF">ACFS25_21415</name>
</gene>
<dbReference type="Pfam" id="PF04185">
    <property type="entry name" value="Phosphoesterase"/>
    <property type="match status" value="1"/>
</dbReference>
<protein>
    <submittedName>
        <fullName evidence="2">Bifunctional YncE family protein/alkaline phosphatase family protein</fullName>
    </submittedName>
</protein>
<dbReference type="SUPFAM" id="SSF50974">
    <property type="entry name" value="Nitrous oxide reductase, N-terminal domain"/>
    <property type="match status" value="1"/>
</dbReference>
<evidence type="ECO:0000256" key="1">
    <source>
        <dbReference type="ARBA" id="ARBA00022801"/>
    </source>
</evidence>
<dbReference type="RefSeq" id="WP_381505081.1">
    <property type="nucleotide sequence ID" value="NZ_JBHUOM010000023.1"/>
</dbReference>
<keyword evidence="1" id="KW-0378">Hydrolase</keyword>
<evidence type="ECO:0000313" key="2">
    <source>
        <dbReference type="EMBL" id="MFD2936355.1"/>
    </source>
</evidence>
<dbReference type="SUPFAM" id="SSF63825">
    <property type="entry name" value="YWTD domain"/>
    <property type="match status" value="1"/>
</dbReference>
<comment type="caution">
    <text evidence="2">The sequence shown here is derived from an EMBL/GenBank/DDBJ whole genome shotgun (WGS) entry which is preliminary data.</text>
</comment>
<dbReference type="Gene3D" id="3.40.720.10">
    <property type="entry name" value="Alkaline Phosphatase, subunit A"/>
    <property type="match status" value="1"/>
</dbReference>
<dbReference type="InterPro" id="IPR017850">
    <property type="entry name" value="Alkaline_phosphatase_core_sf"/>
</dbReference>
<dbReference type="Proteomes" id="UP001597512">
    <property type="component" value="Unassembled WGS sequence"/>
</dbReference>
<organism evidence="2 3">
    <name type="scientific">Spirosoma flavum</name>
    <dbReference type="NCBI Taxonomy" id="2048557"/>
    <lineage>
        <taxon>Bacteria</taxon>
        <taxon>Pseudomonadati</taxon>
        <taxon>Bacteroidota</taxon>
        <taxon>Cytophagia</taxon>
        <taxon>Cytophagales</taxon>
        <taxon>Cytophagaceae</taxon>
        <taxon>Spirosoma</taxon>
    </lineage>
</organism>
<dbReference type="InterPro" id="IPR015943">
    <property type="entry name" value="WD40/YVTN_repeat-like_dom_sf"/>
</dbReference>
<dbReference type="Gene3D" id="2.130.10.10">
    <property type="entry name" value="YVTN repeat-like/Quinoprotein amine dehydrogenase"/>
    <property type="match status" value="1"/>
</dbReference>
<dbReference type="PANTHER" id="PTHR47197:SF3">
    <property type="entry name" value="DIHYDRO-HEME D1 DEHYDROGENASE"/>
    <property type="match status" value="1"/>
</dbReference>
<name>A0ABW6AR35_9BACT</name>
<dbReference type="SUPFAM" id="SSF53649">
    <property type="entry name" value="Alkaline phosphatase-like"/>
    <property type="match status" value="1"/>
</dbReference>
<dbReference type="EMBL" id="JBHUOM010000023">
    <property type="protein sequence ID" value="MFD2936355.1"/>
    <property type="molecule type" value="Genomic_DNA"/>
</dbReference>
<dbReference type="InterPro" id="IPR011045">
    <property type="entry name" value="N2O_reductase_N"/>
</dbReference>
<keyword evidence="3" id="KW-1185">Reference proteome</keyword>
<reference evidence="3" key="1">
    <citation type="journal article" date="2019" name="Int. J. Syst. Evol. Microbiol.">
        <title>The Global Catalogue of Microorganisms (GCM) 10K type strain sequencing project: providing services to taxonomists for standard genome sequencing and annotation.</title>
        <authorList>
            <consortium name="The Broad Institute Genomics Platform"/>
            <consortium name="The Broad Institute Genome Sequencing Center for Infectious Disease"/>
            <person name="Wu L."/>
            <person name="Ma J."/>
        </authorList>
    </citation>
    <scope>NUCLEOTIDE SEQUENCE [LARGE SCALE GENOMIC DNA]</scope>
    <source>
        <strain evidence="3">KCTC 52490</strain>
    </source>
</reference>
<dbReference type="InterPro" id="IPR051200">
    <property type="entry name" value="Host-pathogen_enzymatic-act"/>
</dbReference>